<sequence>MYSIDHRDFVTERKDLPQSSVGAPCPAAIFSEHFLPLAYYPEERKEDWDGSSVHIADVHSQGEPCALVLFTDAIAHLFGPPNDERVRCPFLGLLESEMRTCLRPALAAASRPAPNMPPTLGAESRVVGCLRLGIEKWRKWRSRLS</sequence>
<evidence type="ECO:0000313" key="1">
    <source>
        <dbReference type="EMBL" id="UFP92882.1"/>
    </source>
</evidence>
<dbReference type="RefSeq" id="WP_230839879.1">
    <property type="nucleotide sequence ID" value="NZ_CP063845.1"/>
</dbReference>
<protein>
    <recommendedName>
        <fullName evidence="3">PPM-type phosphatase domain-containing protein</fullName>
    </recommendedName>
</protein>
<dbReference type="Proteomes" id="UP001054846">
    <property type="component" value="Chromosome"/>
</dbReference>
<evidence type="ECO:0008006" key="3">
    <source>
        <dbReference type="Google" id="ProtNLM"/>
    </source>
</evidence>
<evidence type="ECO:0000313" key="2">
    <source>
        <dbReference type="Proteomes" id="UP001054846"/>
    </source>
</evidence>
<reference evidence="1 2" key="1">
    <citation type="journal article" date="2021" name="Genome Biol. Evol.">
        <title>Complete Genome Sequencing of a Novel Gloeobacter Species from a Waterfall Cave in Mexico.</title>
        <authorList>
            <person name="Saw J.H."/>
            <person name="Cardona T."/>
            <person name="Montejano G."/>
        </authorList>
    </citation>
    <scope>NUCLEOTIDE SEQUENCE [LARGE SCALE GENOMIC DNA]</scope>
    <source>
        <strain evidence="1">MG652769</strain>
    </source>
</reference>
<keyword evidence="2" id="KW-1185">Reference proteome</keyword>
<organism evidence="1 2">
    <name type="scientific">Gloeobacter morelensis MG652769</name>
    <dbReference type="NCBI Taxonomy" id="2781736"/>
    <lineage>
        <taxon>Bacteria</taxon>
        <taxon>Bacillati</taxon>
        <taxon>Cyanobacteriota</taxon>
        <taxon>Cyanophyceae</taxon>
        <taxon>Gloeobacterales</taxon>
        <taxon>Gloeobacteraceae</taxon>
        <taxon>Gloeobacter</taxon>
        <taxon>Gloeobacter morelensis</taxon>
    </lineage>
</organism>
<accession>A0ABY3PGW1</accession>
<gene>
    <name evidence="1" type="ORF">ISF26_13730</name>
</gene>
<proteinExistence type="predicted"/>
<name>A0ABY3PGW1_9CYAN</name>
<dbReference type="EMBL" id="CP063845">
    <property type="protein sequence ID" value="UFP92882.1"/>
    <property type="molecule type" value="Genomic_DNA"/>
</dbReference>